<feature type="domain" description="YARHG" evidence="2">
    <location>
        <begin position="22"/>
        <end position="105"/>
    </location>
</feature>
<dbReference type="Proteomes" id="UP000247973">
    <property type="component" value="Unassembled WGS sequence"/>
</dbReference>
<gene>
    <name evidence="3" type="ORF">CLV62_101529</name>
</gene>
<comment type="caution">
    <text evidence="3">The sequence shown here is derived from an EMBL/GenBank/DDBJ whole genome shotgun (WGS) entry which is preliminary data.</text>
</comment>
<evidence type="ECO:0000313" key="3">
    <source>
        <dbReference type="EMBL" id="PXV69260.1"/>
    </source>
</evidence>
<dbReference type="OrthoDB" id="1121919at2"/>
<dbReference type="Gene3D" id="1.20.58.1690">
    <property type="match status" value="1"/>
</dbReference>
<dbReference type="RefSeq" id="WP_110309208.1">
    <property type="nucleotide sequence ID" value="NZ_QICL01000001.1"/>
</dbReference>
<dbReference type="Pfam" id="PF13308">
    <property type="entry name" value="YARHG"/>
    <property type="match status" value="1"/>
</dbReference>
<dbReference type="EMBL" id="QICL01000001">
    <property type="protein sequence ID" value="PXV69260.1"/>
    <property type="molecule type" value="Genomic_DNA"/>
</dbReference>
<evidence type="ECO:0000256" key="1">
    <source>
        <dbReference type="SAM" id="SignalP"/>
    </source>
</evidence>
<proteinExistence type="predicted"/>
<accession>A0A2V3PU73</accession>
<dbReference type="SMART" id="SM01324">
    <property type="entry name" value="YARHG"/>
    <property type="match status" value="1"/>
</dbReference>
<dbReference type="AlphaFoldDB" id="A0A2V3PU73"/>
<reference evidence="3 4" key="1">
    <citation type="submission" date="2018-03" db="EMBL/GenBank/DDBJ databases">
        <title>Genomic Encyclopedia of Archaeal and Bacterial Type Strains, Phase II (KMG-II): from individual species to whole genera.</title>
        <authorList>
            <person name="Goeker M."/>
        </authorList>
    </citation>
    <scope>NUCLEOTIDE SEQUENCE [LARGE SCALE GENOMIC DNA]</scope>
    <source>
        <strain evidence="3 4">DSM 100214</strain>
    </source>
</reference>
<protein>
    <submittedName>
        <fullName evidence="3">YARHG domain-containing protein</fullName>
    </submittedName>
</protein>
<keyword evidence="4" id="KW-1185">Reference proteome</keyword>
<feature type="chain" id="PRO_5015967615" evidence="1">
    <location>
        <begin position="22"/>
        <end position="245"/>
    </location>
</feature>
<feature type="signal peptide" evidence="1">
    <location>
        <begin position="1"/>
        <end position="21"/>
    </location>
</feature>
<evidence type="ECO:0000259" key="2">
    <source>
        <dbReference type="SMART" id="SM01324"/>
    </source>
</evidence>
<evidence type="ECO:0000313" key="4">
    <source>
        <dbReference type="Proteomes" id="UP000247973"/>
    </source>
</evidence>
<keyword evidence="1" id="KW-0732">Signal</keyword>
<organism evidence="3 4">
    <name type="scientific">Dysgonomonas alginatilytica</name>
    <dbReference type="NCBI Taxonomy" id="1605892"/>
    <lineage>
        <taxon>Bacteria</taxon>
        <taxon>Pseudomonadati</taxon>
        <taxon>Bacteroidota</taxon>
        <taxon>Bacteroidia</taxon>
        <taxon>Bacteroidales</taxon>
        <taxon>Dysgonomonadaceae</taxon>
        <taxon>Dysgonomonas</taxon>
    </lineage>
</organism>
<dbReference type="InterPro" id="IPR038434">
    <property type="entry name" value="YARHG_sf"/>
</dbReference>
<name>A0A2V3PU73_9BACT</name>
<dbReference type="InterPro" id="IPR025582">
    <property type="entry name" value="YARHG_dom"/>
</dbReference>
<sequence>MFIRLFVLFFILLSGSLSLTAQGITDCTTCSTTLLKPQDIDTLSVDELRLLTNEIYARKGYKFSNERYQDYFQGFEWYKPLADNSQVKLSTAEEKNVKLLQDRRKAREEERQVILSYFKGLKLLAVNGNNAELKIIFASSPYAEEASIDYLKAVLVRMDFDDVNWYKNNALHRVEVDNGYVKMRYSFSISSGGIALEYNYMAHSDLMEDFGTMFSGYMSEEEYAVWWVFSYENGKVVFKEIGMAG</sequence>